<gene>
    <name evidence="1" type="ordered locus">MODMU_1773</name>
</gene>
<organism evidence="1 2">
    <name type="scientific">Modestobacter italicus (strain DSM 44449 / CECT 9708 / BC 501)</name>
    <dbReference type="NCBI Taxonomy" id="2732864"/>
    <lineage>
        <taxon>Bacteria</taxon>
        <taxon>Bacillati</taxon>
        <taxon>Actinomycetota</taxon>
        <taxon>Actinomycetes</taxon>
        <taxon>Geodermatophilales</taxon>
        <taxon>Geodermatophilaceae</taxon>
        <taxon>Modestobacter</taxon>
    </lineage>
</organism>
<reference evidence="1 2" key="1">
    <citation type="journal article" date="2012" name="J. Bacteriol.">
        <title>Genome Sequence of Radiation-Resistant Modestobacter marinus Strain BC501, a Representative Actinobacterium That Thrives on Calcareous Stone Surfaces.</title>
        <authorList>
            <person name="Normand P."/>
            <person name="Gury J."/>
            <person name="Pujic P."/>
            <person name="Chouaia B."/>
            <person name="Crotti E."/>
            <person name="Brusetti L."/>
            <person name="Daffonchio D."/>
            <person name="Vacherie B."/>
            <person name="Barbe V."/>
            <person name="Medigue C."/>
            <person name="Calteau A."/>
            <person name="Ghodhbane-Gtari F."/>
            <person name="Essoussi I."/>
            <person name="Nouioui I."/>
            <person name="Abbassi-Ghozzi I."/>
            <person name="Gtari M."/>
        </authorList>
    </citation>
    <scope>NUCLEOTIDE SEQUENCE [LARGE SCALE GENOMIC DNA]</scope>
    <source>
        <strain evidence="2">BC 501</strain>
    </source>
</reference>
<sequence>MGLRLPVGGVTVLLGPPAERAAVLAALDPGSARCADGHGALTVLTVRAEAGDDVPARLGAVEAALAQAAPVVLVDRLTAGLRAPDRRRVLAALRPVAAAGSAVLVDDDDPVAALGTADSALRTGTLSVEQVPDPRLLELLAS</sequence>
<dbReference type="OrthoDB" id="5191969at2"/>
<keyword evidence="2" id="KW-1185">Reference proteome</keyword>
<dbReference type="eggNOG" id="ENOG50348YH">
    <property type="taxonomic scope" value="Bacteria"/>
</dbReference>
<dbReference type="PATRIC" id="fig|477641.3.peg.1670"/>
<evidence type="ECO:0000313" key="2">
    <source>
        <dbReference type="Proteomes" id="UP000006461"/>
    </source>
</evidence>
<name>I4EUZ9_MODI5</name>
<dbReference type="EMBL" id="FO203431">
    <property type="protein sequence ID" value="CCH87212.1"/>
    <property type="molecule type" value="Genomic_DNA"/>
</dbReference>
<accession>I4EUZ9</accession>
<dbReference type="AlphaFoldDB" id="I4EUZ9"/>
<dbReference type="HOGENOM" id="CLU_1813628_0_0_11"/>
<evidence type="ECO:0000313" key="1">
    <source>
        <dbReference type="EMBL" id="CCH87212.1"/>
    </source>
</evidence>
<proteinExistence type="predicted"/>
<protein>
    <submittedName>
        <fullName evidence="1">Uncharacterized protein</fullName>
    </submittedName>
</protein>
<dbReference type="KEGG" id="mmar:MODMU_1773"/>
<dbReference type="Proteomes" id="UP000006461">
    <property type="component" value="Chromosome"/>
</dbReference>